<feature type="non-terminal residue" evidence="1">
    <location>
        <position position="1"/>
    </location>
</feature>
<comment type="caution">
    <text evidence="1">The sequence shown here is derived from an EMBL/GenBank/DDBJ whole genome shotgun (WGS) entry which is preliminary data.</text>
</comment>
<dbReference type="AlphaFoldDB" id="A0A5C5G061"/>
<dbReference type="STRING" id="5288.A0A5C5G061"/>
<evidence type="ECO:0000313" key="2">
    <source>
        <dbReference type="Proteomes" id="UP000311382"/>
    </source>
</evidence>
<sequence length="75" mass="8119">LHPLIAFILSIPAAPPSHSLRVAYLLQLTGFLAPALDGYTLSDDALPQLWSALDRFDTGWVAVLSGQDWDSARGE</sequence>
<reference evidence="1 2" key="1">
    <citation type="submission" date="2019-03" db="EMBL/GenBank/DDBJ databases">
        <title>Rhodosporidium diobovatum UCD-FST 08-225 genome sequencing, assembly, and annotation.</title>
        <authorList>
            <person name="Fakankun I.U."/>
            <person name="Fristensky B."/>
            <person name="Levin D.B."/>
        </authorList>
    </citation>
    <scope>NUCLEOTIDE SEQUENCE [LARGE SCALE GENOMIC DNA]</scope>
    <source>
        <strain evidence="1 2">UCD-FST 08-225</strain>
    </source>
</reference>
<organism evidence="1 2">
    <name type="scientific">Rhodotorula diobovata</name>
    <dbReference type="NCBI Taxonomy" id="5288"/>
    <lineage>
        <taxon>Eukaryota</taxon>
        <taxon>Fungi</taxon>
        <taxon>Dikarya</taxon>
        <taxon>Basidiomycota</taxon>
        <taxon>Pucciniomycotina</taxon>
        <taxon>Microbotryomycetes</taxon>
        <taxon>Sporidiobolales</taxon>
        <taxon>Sporidiobolaceae</taxon>
        <taxon>Rhodotorula</taxon>
    </lineage>
</organism>
<protein>
    <submittedName>
        <fullName evidence="1">Uncharacterized protein</fullName>
    </submittedName>
</protein>
<name>A0A5C5G061_9BASI</name>
<dbReference type="EMBL" id="SOZI01000024">
    <property type="protein sequence ID" value="TNY22520.1"/>
    <property type="molecule type" value="Genomic_DNA"/>
</dbReference>
<dbReference type="OrthoDB" id="2574879at2759"/>
<dbReference type="Proteomes" id="UP000311382">
    <property type="component" value="Unassembled WGS sequence"/>
</dbReference>
<evidence type="ECO:0000313" key="1">
    <source>
        <dbReference type="EMBL" id="TNY22520.1"/>
    </source>
</evidence>
<accession>A0A5C5G061</accession>
<gene>
    <name evidence="1" type="ORF">DMC30DRAFT_339541</name>
</gene>
<keyword evidence="2" id="KW-1185">Reference proteome</keyword>
<proteinExistence type="predicted"/>
<feature type="non-terminal residue" evidence="1">
    <location>
        <position position="75"/>
    </location>
</feature>